<name>A0ABR2WTP4_9FUNG</name>
<evidence type="ECO:0000256" key="4">
    <source>
        <dbReference type="ARBA" id="ARBA00022801"/>
    </source>
</evidence>
<feature type="compositionally biased region" description="Basic residues" evidence="8">
    <location>
        <begin position="170"/>
        <end position="181"/>
    </location>
</feature>
<evidence type="ECO:0000256" key="1">
    <source>
        <dbReference type="ARBA" id="ARBA00009687"/>
    </source>
</evidence>
<proteinExistence type="inferred from homology"/>
<keyword evidence="6" id="KW-0539">Nucleus</keyword>
<dbReference type="CDD" id="cd17995">
    <property type="entry name" value="DEXHc_CHD6_7_8_9"/>
    <property type="match status" value="1"/>
</dbReference>
<feature type="region of interest" description="Disordered" evidence="8">
    <location>
        <begin position="1542"/>
        <end position="1569"/>
    </location>
</feature>
<dbReference type="PROSITE" id="PS51192">
    <property type="entry name" value="HELICASE_ATP_BIND_1"/>
    <property type="match status" value="1"/>
</dbReference>
<feature type="region of interest" description="Disordered" evidence="8">
    <location>
        <begin position="1214"/>
        <end position="1249"/>
    </location>
</feature>
<dbReference type="Pfam" id="PF23078">
    <property type="entry name" value="HTH_CHD6-9"/>
    <property type="match status" value="1"/>
</dbReference>
<feature type="region of interest" description="Disordered" evidence="8">
    <location>
        <begin position="135"/>
        <end position="184"/>
    </location>
</feature>
<dbReference type="InterPro" id="IPR001650">
    <property type="entry name" value="Helicase_C-like"/>
</dbReference>
<keyword evidence="5" id="KW-0067">ATP-binding</keyword>
<evidence type="ECO:0000313" key="13">
    <source>
        <dbReference type="Proteomes" id="UP001479436"/>
    </source>
</evidence>
<feature type="domain" description="Helicase C-terminal" evidence="11">
    <location>
        <begin position="693"/>
        <end position="843"/>
    </location>
</feature>
<feature type="compositionally biased region" description="Polar residues" evidence="8">
    <location>
        <begin position="1644"/>
        <end position="1661"/>
    </location>
</feature>
<feature type="compositionally biased region" description="Basic residues" evidence="8">
    <location>
        <begin position="1699"/>
        <end position="1713"/>
    </location>
</feature>
<accession>A0ABR2WTP4</accession>
<keyword evidence="2" id="KW-0677">Repeat</keyword>
<dbReference type="SMART" id="SM00490">
    <property type="entry name" value="HELICc"/>
    <property type="match status" value="1"/>
</dbReference>
<feature type="region of interest" description="Disordered" evidence="8">
    <location>
        <begin position="62"/>
        <end position="115"/>
    </location>
</feature>
<dbReference type="CDD" id="cd18793">
    <property type="entry name" value="SF2_C_SNF"/>
    <property type="match status" value="1"/>
</dbReference>
<dbReference type="PROSITE" id="PS50013">
    <property type="entry name" value="CHROMO_2"/>
    <property type="match status" value="1"/>
</dbReference>
<dbReference type="InterPro" id="IPR049730">
    <property type="entry name" value="SNF2/RAD54-like_C"/>
</dbReference>
<feature type="compositionally biased region" description="Acidic residues" evidence="8">
    <location>
        <begin position="149"/>
        <end position="165"/>
    </location>
</feature>
<dbReference type="SUPFAM" id="SSF52540">
    <property type="entry name" value="P-loop containing nucleoside triphosphate hydrolases"/>
    <property type="match status" value="2"/>
</dbReference>
<feature type="region of interest" description="Disordered" evidence="8">
    <location>
        <begin position="1602"/>
        <end position="1713"/>
    </location>
</feature>
<evidence type="ECO:0000313" key="12">
    <source>
        <dbReference type="EMBL" id="KAK9764864.1"/>
    </source>
</evidence>
<dbReference type="InterPro" id="IPR014001">
    <property type="entry name" value="Helicase_ATP-bd"/>
</dbReference>
<dbReference type="PANTHER" id="PTHR46850:SF1">
    <property type="entry name" value="CHROMODOMAIN-HELICASE-DNA-BINDING PROTEIN 9"/>
    <property type="match status" value="1"/>
</dbReference>
<keyword evidence="7" id="KW-0175">Coiled coil</keyword>
<dbReference type="PANTHER" id="PTHR46850">
    <property type="entry name" value="CHROMODOMAIN-HELICASE-DNA-BINDING PROTEIN 9"/>
    <property type="match status" value="1"/>
</dbReference>
<dbReference type="InterPro" id="IPR056342">
    <property type="entry name" value="HTH_CHD6-9"/>
</dbReference>
<feature type="region of interest" description="Disordered" evidence="8">
    <location>
        <begin position="974"/>
        <end position="1002"/>
    </location>
</feature>
<dbReference type="Pfam" id="PF00176">
    <property type="entry name" value="SNF2-rel_dom"/>
    <property type="match status" value="1"/>
</dbReference>
<feature type="compositionally biased region" description="Basic residues" evidence="8">
    <location>
        <begin position="1543"/>
        <end position="1552"/>
    </location>
</feature>
<comment type="similarity">
    <text evidence="1">Belongs to the SNF2/RAD54 helicase family. ISWI subfamily.</text>
</comment>
<dbReference type="Proteomes" id="UP001479436">
    <property type="component" value="Unassembled WGS sequence"/>
</dbReference>
<evidence type="ECO:0000256" key="2">
    <source>
        <dbReference type="ARBA" id="ARBA00022737"/>
    </source>
</evidence>
<organism evidence="12 13">
    <name type="scientific">Basidiobolus ranarum</name>
    <dbReference type="NCBI Taxonomy" id="34480"/>
    <lineage>
        <taxon>Eukaryota</taxon>
        <taxon>Fungi</taxon>
        <taxon>Fungi incertae sedis</taxon>
        <taxon>Zoopagomycota</taxon>
        <taxon>Entomophthoromycotina</taxon>
        <taxon>Basidiobolomycetes</taxon>
        <taxon>Basidiobolales</taxon>
        <taxon>Basidiobolaceae</taxon>
        <taxon>Basidiobolus</taxon>
    </lineage>
</organism>
<keyword evidence="13" id="KW-1185">Reference proteome</keyword>
<feature type="compositionally biased region" description="Basic residues" evidence="8">
    <location>
        <begin position="1607"/>
        <end position="1620"/>
    </location>
</feature>
<feature type="domain" description="Chromo" evidence="9">
    <location>
        <begin position="276"/>
        <end position="342"/>
    </location>
</feature>
<dbReference type="SMART" id="SM00298">
    <property type="entry name" value="CHROMO"/>
    <property type="match status" value="2"/>
</dbReference>
<dbReference type="InterPro" id="IPR016197">
    <property type="entry name" value="Chromo-like_dom_sf"/>
</dbReference>
<evidence type="ECO:0000259" key="9">
    <source>
        <dbReference type="PROSITE" id="PS50013"/>
    </source>
</evidence>
<evidence type="ECO:0000256" key="6">
    <source>
        <dbReference type="ARBA" id="ARBA00023242"/>
    </source>
</evidence>
<dbReference type="InterPro" id="IPR001005">
    <property type="entry name" value="SANT/Myb"/>
</dbReference>
<keyword evidence="4" id="KW-0378">Hydrolase</keyword>
<evidence type="ECO:0000256" key="3">
    <source>
        <dbReference type="ARBA" id="ARBA00022741"/>
    </source>
</evidence>
<dbReference type="EMBL" id="JASJQH010000354">
    <property type="protein sequence ID" value="KAK9764864.1"/>
    <property type="molecule type" value="Genomic_DNA"/>
</dbReference>
<dbReference type="Gene3D" id="1.10.10.60">
    <property type="entry name" value="Homeodomain-like"/>
    <property type="match status" value="2"/>
</dbReference>
<feature type="compositionally biased region" description="Acidic residues" evidence="8">
    <location>
        <begin position="1084"/>
        <end position="1098"/>
    </location>
</feature>
<dbReference type="InterPro" id="IPR023780">
    <property type="entry name" value="Chromo_domain"/>
</dbReference>
<dbReference type="SUPFAM" id="SSF54160">
    <property type="entry name" value="Chromo domain-like"/>
    <property type="match status" value="2"/>
</dbReference>
<feature type="compositionally biased region" description="Basic residues" evidence="8">
    <location>
        <begin position="1627"/>
        <end position="1638"/>
    </location>
</feature>
<feature type="compositionally biased region" description="Low complexity" evidence="8">
    <location>
        <begin position="1553"/>
        <end position="1562"/>
    </location>
</feature>
<dbReference type="SMART" id="SM00487">
    <property type="entry name" value="DEXDc"/>
    <property type="match status" value="1"/>
</dbReference>
<protein>
    <submittedName>
        <fullName evidence="12">Uncharacterized protein</fullName>
    </submittedName>
</protein>
<feature type="compositionally biased region" description="Low complexity" evidence="8">
    <location>
        <begin position="83"/>
        <end position="93"/>
    </location>
</feature>
<feature type="compositionally biased region" description="Polar residues" evidence="8">
    <location>
        <begin position="1670"/>
        <end position="1685"/>
    </location>
</feature>
<dbReference type="CDD" id="cd00167">
    <property type="entry name" value="SANT"/>
    <property type="match status" value="1"/>
</dbReference>
<dbReference type="PROSITE" id="PS51194">
    <property type="entry name" value="HELICASE_CTER"/>
    <property type="match status" value="1"/>
</dbReference>
<dbReference type="Gene3D" id="3.40.50.300">
    <property type="entry name" value="P-loop containing nucleotide triphosphate hydrolases"/>
    <property type="match status" value="1"/>
</dbReference>
<evidence type="ECO:0000256" key="5">
    <source>
        <dbReference type="ARBA" id="ARBA00022840"/>
    </source>
</evidence>
<dbReference type="InterPro" id="IPR000330">
    <property type="entry name" value="SNF2_N"/>
</dbReference>
<dbReference type="InterPro" id="IPR051493">
    <property type="entry name" value="CHD"/>
</dbReference>
<dbReference type="Pfam" id="PF00271">
    <property type="entry name" value="Helicase_C"/>
    <property type="match status" value="1"/>
</dbReference>
<sequence length="1713" mass="196335">MERQIGSLVNDKVLENDTTNNMEVDEISQVASHPNIPIENHQENGVPNETPQVNQLCEDIFDAPSPFSEHELSPNTKSENEESSNSSSSDSDSGFVAMKQPRIKSFPMRSESSVLGTDSMIESDIFGSSAKITNASESEASDMGLSATSEEESESDLSDLYSDEDGPSRNRNKSKKAKPSKVKHESKWAVPYDPVVIPMGERTVEKLLAHRYSPLDSSKEELMVKYKNMSYYHAEWVARERVEQEHLGKNRIKRFLDKQNWDTQWGEDQAFNPTFLKIDRIIDEGELSLENANEESIYFLVKWCGTPYDQSTWEKKEDVLKIDPQKIEEFHQRRVLPPTRPEKPTPRPVKSRFGQLKQSPLFKHGNQLRSYQLEGLNWLLFCWFNHQSCIMADEMGLGKSVQSVSFLYEVFRTYNVQGPFLVVAPLSTIPHWEREFRGWTEMNAIVFHGSATARNLIVDSEFYYKDANGEIVPNFYKFDVVITTYEMITSGSIQLRPIKWRVTVFDEAHRLKNKTSKVLEMLKTYYLEHRLLLTGTPLQNSMHELFSLLNFLQPDRFYDEKAFINDYGSLKTSGEVDKVQKLLKPLMLRRFKEDVETSIPMKEETVIEVELTSVQKKWYRAILEKNFTWLKKGSKGNSYSGPSLINVMMELRKCCIHPYLIQGAEDRILQELKVTSSEDHLKYMIEASGKLVLVDKLLKKLKDGGHKVLIFSQMTRCLDILADYLRARDYGFERIDGSVRGELRQAAIDRFSTTPDSFVFLLCTRAGGVGINLTAADTCVIYDSDWNPQNDLQAQARCHRIGQTKPVQIYRLITRNTYEKEMFDRAGFKLGLDKAVLQKMDAASAMQDGDDTDISNPSSSLSKKEVEELLKKGAYGALLSDDHESAKFCEEDIDQILQRRTTVIKHETNEKGSVFSKATFSVGNSDDVDIDDPDFWDKLAKKANMDVEEDELDNPLIIHEPRLRRQVQRFGTRSLKNSDISEPNSEYEESEDTNSRRKSTEGPRIWSFAEKIKLERKLMIYGYGKWEQMLEQFPRRSEKDLRAVTRSMIQHVLKSVEKTSEEDVKLIEDINTLLQKDPIPGLPEDAETEKTEEDDSDEFIPYPGATKRQIAEFKTFMIEAPQEYFDHIDKKGRNLLLRIQMLYTIREKIVQQNLQDTKSVKIPKVNGALPADWWGVDEDRDLLIGICKYGYQQYRELRQDPELCFYGRKFIDKDEGNDPDQNGPLEQTNSQDTNTNNEVLDAADQPGDHTQALIWPSRADIGVRLRRIIAAFQRELQAEQRKSRSSEKEKEKKQQLIEKMKRKEELQVEKMRVRQEEAALRWSKKDRADFYRTLMSFGVESNSDGSRNWDKFRDLATLYKKPDSLLNTQFVHMIKTAESVINGDSNDIASTGENEGVVLTMERSRRLLKRVDMLSAIRDRVLSDPQLDEYLSYSRSTPGLPKWWDRKIHDKPLLVAVAKYGLNQGDLIMADPSLPFGEHLRNNLNGNVGDISTKKNDDSSASEVEDANAEHRARANGIWLKESVVTRRLDHLIDLVLNPQLHSKSRRPKRSAKSASPSTPTTDYSVSKKSGLKITLKMNRLSHDSDMDDSAEDTDEMLEIATNKISSKAKRIDSHRKRKSGSSSSHSKSRTSRHKRSSGKMSPLYSSNDSLSELSDINSFSDSDDEGKLGNSSPIKSSRRSQGASKKQKLHHKDTSVKSGRKGKKGKKREKHH</sequence>
<feature type="compositionally biased region" description="Polar residues" evidence="8">
    <location>
        <begin position="1224"/>
        <end position="1238"/>
    </location>
</feature>
<dbReference type="Gene3D" id="3.40.50.10810">
    <property type="entry name" value="Tandem AAA-ATPase domain"/>
    <property type="match status" value="1"/>
</dbReference>
<comment type="caution">
    <text evidence="12">The sequence shown here is derived from an EMBL/GenBank/DDBJ whole genome shotgun (WGS) entry which is preliminary data.</text>
</comment>
<feature type="coiled-coil region" evidence="7">
    <location>
        <begin position="1269"/>
        <end position="1316"/>
    </location>
</feature>
<dbReference type="Pfam" id="PF00385">
    <property type="entry name" value="Chromo"/>
    <property type="match status" value="1"/>
</dbReference>
<gene>
    <name evidence="12" type="ORF">K7432_007289</name>
</gene>
<evidence type="ECO:0000259" key="11">
    <source>
        <dbReference type="PROSITE" id="PS51194"/>
    </source>
</evidence>
<feature type="region of interest" description="Disordered" evidence="8">
    <location>
        <begin position="1"/>
        <end position="21"/>
    </location>
</feature>
<feature type="region of interest" description="Disordered" evidence="8">
    <location>
        <begin position="1077"/>
        <end position="1101"/>
    </location>
</feature>
<reference evidence="12 13" key="1">
    <citation type="submission" date="2023-04" db="EMBL/GenBank/DDBJ databases">
        <title>Genome of Basidiobolus ranarum AG-B5.</title>
        <authorList>
            <person name="Stajich J.E."/>
            <person name="Carter-House D."/>
            <person name="Gryganskyi A."/>
        </authorList>
    </citation>
    <scope>NUCLEOTIDE SEQUENCE [LARGE SCALE GENOMIC DNA]</scope>
    <source>
        <strain evidence="12 13">AG-B5</strain>
    </source>
</reference>
<feature type="compositionally biased region" description="Polar residues" evidence="8">
    <location>
        <begin position="974"/>
        <end position="984"/>
    </location>
</feature>
<evidence type="ECO:0000256" key="8">
    <source>
        <dbReference type="SAM" id="MobiDB-lite"/>
    </source>
</evidence>
<feature type="domain" description="Helicase ATP-binding" evidence="10">
    <location>
        <begin position="380"/>
        <end position="555"/>
    </location>
</feature>
<dbReference type="InterPro" id="IPR038718">
    <property type="entry name" value="SNF2-like_sf"/>
</dbReference>
<keyword evidence="3" id="KW-0547">Nucleotide-binding</keyword>
<dbReference type="InterPro" id="IPR009057">
    <property type="entry name" value="Homeodomain-like_sf"/>
</dbReference>
<evidence type="ECO:0000259" key="10">
    <source>
        <dbReference type="PROSITE" id="PS51192"/>
    </source>
</evidence>
<dbReference type="SUPFAM" id="SSF46689">
    <property type="entry name" value="Homeodomain-like"/>
    <property type="match status" value="1"/>
</dbReference>
<dbReference type="InterPro" id="IPR000953">
    <property type="entry name" value="Chromo/chromo_shadow_dom"/>
</dbReference>
<dbReference type="InterPro" id="IPR027417">
    <property type="entry name" value="P-loop_NTPase"/>
</dbReference>
<dbReference type="Gene3D" id="2.40.50.40">
    <property type="match status" value="2"/>
</dbReference>
<evidence type="ECO:0000256" key="7">
    <source>
        <dbReference type="SAM" id="Coils"/>
    </source>
</evidence>